<sequence>SIQGVKLNKSECIELMETTHKIICEVVNLHIKAEVPGSLPVDTLDHIGRFVETLRKMYAFLEAQQDRNKIKQLFRLAEANSLMKDCQAGLAQAVKVFKIDTTLKLMINTQELQDKLSNMHQELLQTIQEFSDAATTTCSEMSSVYKGENVSKNSSNSFSFLPPIPKVFHGRESEVQNILKMFEKEVLPRIAILGAGGMGKTSLATVILHHPTMLANFKHRFFVSAETAKHSIDLAALIGLHVGLNPAPDLTKSVVYYFQKTTNCLLVLDNLETVWDVSESQDTLEQFLSTLDDIAHLALILTMRGVERPKKVRWTHPFLPPLQPLSQDAALQTFTDITDNCYHTEDINQVLQFTDYMPLAVDLMANLVDYEGLSAISSRWEEERTSALAIGYDRRSNLDVSIGLSLSSPRVTAESRGLLSLLSILPNGLSDIELVQSKLPITHVLKCKSILLSTSLAYQDNKQRLRSLVPVREYMQQYIPPSEAMIQCLQAYFYSITQIYNNYLDRGEKLHSVINQITCNLSNLQEILERGLSSDSSDMKDAIYCVLHLNNFYRLTGRESMPLMDCVESMLPEVKDNHIEASFLIEDLQSTRHKWVLSEDWIAEKTSILDHINDVDLQAKFYISLGTHFFISKLNLVLAEKYHQIALNLSKSSGNISAQCRILSHMCRINWASGNLGAAKIFVLKAQQLSRLSGNLCAEAHACLNKALLFTAGGDFKNATSELNRSQQCINICGLSGGHSHYAVLASKAEIHLQKSEFTEAQMIYSQFLESTSADDNGIYYAFALLNSAQVAIAKDAVTSHTAQDLYIARNILDGLKRDILACDMVEAELSLKCGTIDLARLQFEKVLYSARGGNIEVEARCLEKLGNPRLWPLSERQVIQSVVFLSHAIHWQRKLEVHKALLFLGDVLMADNHGTAMALYTLALEGFSFMDIHQYRAECMLRLGDLAHKHRDWTKASTFWSRAKPLFERSSQTKSVAEVDSRLTCLKESENNQQALEKLVNLQVPGQIASASINTFAVEMKNEVTVGVEQELSQIFI</sequence>
<comment type="caution">
    <text evidence="2">The sequence shown here is derived from an EMBL/GenBank/DDBJ whole genome shotgun (WGS) entry which is preliminary data.</text>
</comment>
<dbReference type="EMBL" id="JAWWNJ010000061">
    <property type="protein sequence ID" value="KAK7013076.1"/>
    <property type="molecule type" value="Genomic_DNA"/>
</dbReference>
<keyword evidence="3" id="KW-1185">Reference proteome</keyword>
<dbReference type="CDD" id="cd21037">
    <property type="entry name" value="MLKL_NTD"/>
    <property type="match status" value="1"/>
</dbReference>
<dbReference type="GO" id="GO:0007166">
    <property type="term" value="P:cell surface receptor signaling pathway"/>
    <property type="evidence" value="ECO:0007669"/>
    <property type="project" value="InterPro"/>
</dbReference>
<dbReference type="Pfam" id="PF20703">
    <property type="entry name" value="nSTAND1"/>
    <property type="match status" value="1"/>
</dbReference>
<evidence type="ECO:0000313" key="2">
    <source>
        <dbReference type="EMBL" id="KAK7013076.1"/>
    </source>
</evidence>
<dbReference type="InterPro" id="IPR036537">
    <property type="entry name" value="Adaptor_Cbl_N_dom_sf"/>
</dbReference>
<gene>
    <name evidence="2" type="ORF">R3P38DRAFT_2547535</name>
</gene>
<dbReference type="PANTHER" id="PTHR47691:SF3">
    <property type="entry name" value="HTH-TYPE TRANSCRIPTIONAL REGULATOR RV0890C-RELATED"/>
    <property type="match status" value="1"/>
</dbReference>
<dbReference type="Gene3D" id="1.25.40.10">
    <property type="entry name" value="Tetratricopeptide repeat domain"/>
    <property type="match status" value="1"/>
</dbReference>
<dbReference type="InterPro" id="IPR059179">
    <property type="entry name" value="MLKL-like_MCAfunc"/>
</dbReference>
<dbReference type="Gene3D" id="3.40.50.300">
    <property type="entry name" value="P-loop containing nucleotide triphosphate hydrolases"/>
    <property type="match status" value="1"/>
</dbReference>
<accession>A0AAW0AJV5</accession>
<organism evidence="2 3">
    <name type="scientific">Favolaschia claudopus</name>
    <dbReference type="NCBI Taxonomy" id="2862362"/>
    <lineage>
        <taxon>Eukaryota</taxon>
        <taxon>Fungi</taxon>
        <taxon>Dikarya</taxon>
        <taxon>Basidiomycota</taxon>
        <taxon>Agaricomycotina</taxon>
        <taxon>Agaricomycetes</taxon>
        <taxon>Agaricomycetidae</taxon>
        <taxon>Agaricales</taxon>
        <taxon>Marasmiineae</taxon>
        <taxon>Mycenaceae</taxon>
        <taxon>Favolaschia</taxon>
    </lineage>
</organism>
<dbReference type="InterPro" id="IPR011990">
    <property type="entry name" value="TPR-like_helical_dom_sf"/>
</dbReference>
<dbReference type="AlphaFoldDB" id="A0AAW0AJV5"/>
<dbReference type="InterPro" id="IPR049052">
    <property type="entry name" value="nSTAND1"/>
</dbReference>
<dbReference type="InterPro" id="IPR027417">
    <property type="entry name" value="P-loop_NTPase"/>
</dbReference>
<name>A0AAW0AJV5_9AGAR</name>
<dbReference type="Proteomes" id="UP001362999">
    <property type="component" value="Unassembled WGS sequence"/>
</dbReference>
<dbReference type="PANTHER" id="PTHR47691">
    <property type="entry name" value="REGULATOR-RELATED"/>
    <property type="match status" value="1"/>
</dbReference>
<reference evidence="2 3" key="1">
    <citation type="journal article" date="2024" name="J Genomics">
        <title>Draft genome sequencing and assembly of Favolaschia claudopus CIRM-BRFM 2984 isolated from oak limbs.</title>
        <authorList>
            <person name="Navarro D."/>
            <person name="Drula E."/>
            <person name="Chaduli D."/>
            <person name="Cazenave R."/>
            <person name="Ahrendt S."/>
            <person name="Wang J."/>
            <person name="Lipzen A."/>
            <person name="Daum C."/>
            <person name="Barry K."/>
            <person name="Grigoriev I.V."/>
            <person name="Favel A."/>
            <person name="Rosso M.N."/>
            <person name="Martin F."/>
        </authorList>
    </citation>
    <scope>NUCLEOTIDE SEQUENCE [LARGE SCALE GENOMIC DNA]</scope>
    <source>
        <strain evidence="2 3">CIRM-BRFM 2984</strain>
    </source>
</reference>
<dbReference type="SUPFAM" id="SSF48452">
    <property type="entry name" value="TPR-like"/>
    <property type="match status" value="1"/>
</dbReference>
<feature type="non-terminal residue" evidence="2">
    <location>
        <position position="1"/>
    </location>
</feature>
<feature type="domain" description="Novel STAND NTPase 1" evidence="1">
    <location>
        <begin position="166"/>
        <end position="304"/>
    </location>
</feature>
<protein>
    <submittedName>
        <fullName evidence="2">ATPase-AAA-core domain-containing protein</fullName>
    </submittedName>
</protein>
<evidence type="ECO:0000259" key="1">
    <source>
        <dbReference type="Pfam" id="PF20703"/>
    </source>
</evidence>
<evidence type="ECO:0000313" key="3">
    <source>
        <dbReference type="Proteomes" id="UP001362999"/>
    </source>
</evidence>
<proteinExistence type="predicted"/>
<dbReference type="Gene3D" id="1.20.930.20">
    <property type="entry name" value="Adaptor protein Cbl, N-terminal domain"/>
    <property type="match status" value="1"/>
</dbReference>
<dbReference type="SUPFAM" id="SSF52540">
    <property type="entry name" value="P-loop containing nucleoside triphosphate hydrolases"/>
    <property type="match status" value="1"/>
</dbReference>